<keyword evidence="8" id="KW-0902">Two-component regulatory system</keyword>
<dbReference type="InterPro" id="IPR050482">
    <property type="entry name" value="Sensor_HK_TwoCompSys"/>
</dbReference>
<dbReference type="InterPro" id="IPR036890">
    <property type="entry name" value="HATPase_C_sf"/>
</dbReference>
<reference evidence="11 12" key="1">
    <citation type="submission" date="2019-03" db="EMBL/GenBank/DDBJ databases">
        <title>Genomic Encyclopedia of Type Strains, Phase IV (KMG-IV): sequencing the most valuable type-strain genomes for metagenomic binning, comparative biology and taxonomic classification.</title>
        <authorList>
            <person name="Goeker M."/>
        </authorList>
    </citation>
    <scope>NUCLEOTIDE SEQUENCE [LARGE SCALE GENOMIC DNA]</scope>
    <source>
        <strain evidence="11 12">DSM 45361</strain>
    </source>
</reference>
<dbReference type="SUPFAM" id="SSF55874">
    <property type="entry name" value="ATPase domain of HSP90 chaperone/DNA topoisomerase II/histidine kinase"/>
    <property type="match status" value="1"/>
</dbReference>
<dbReference type="GO" id="GO:0016020">
    <property type="term" value="C:membrane"/>
    <property type="evidence" value="ECO:0007669"/>
    <property type="project" value="InterPro"/>
</dbReference>
<keyword evidence="9" id="KW-0472">Membrane</keyword>
<evidence type="ECO:0000256" key="8">
    <source>
        <dbReference type="ARBA" id="ARBA00023012"/>
    </source>
</evidence>
<dbReference type="GO" id="GO:0005524">
    <property type="term" value="F:ATP binding"/>
    <property type="evidence" value="ECO:0007669"/>
    <property type="project" value="UniProtKB-KW"/>
</dbReference>
<evidence type="ECO:0000313" key="11">
    <source>
        <dbReference type="EMBL" id="TDQ01120.1"/>
    </source>
</evidence>
<comment type="caution">
    <text evidence="11">The sequence shown here is derived from an EMBL/GenBank/DDBJ whole genome shotgun (WGS) entry which is preliminary data.</text>
</comment>
<gene>
    <name evidence="11" type="ORF">EV186_102987</name>
</gene>
<feature type="transmembrane region" description="Helical" evidence="9">
    <location>
        <begin position="122"/>
        <end position="141"/>
    </location>
</feature>
<keyword evidence="3" id="KW-0597">Phosphoprotein</keyword>
<dbReference type="Proteomes" id="UP000295444">
    <property type="component" value="Unassembled WGS sequence"/>
</dbReference>
<dbReference type="EC" id="2.7.13.3" evidence="2"/>
<dbReference type="AlphaFoldDB" id="A0A4R6SHS8"/>
<name>A0A4R6SHS8_LABRH</name>
<keyword evidence="12" id="KW-1185">Reference proteome</keyword>
<keyword evidence="4" id="KW-0808">Transferase</keyword>
<evidence type="ECO:0000256" key="5">
    <source>
        <dbReference type="ARBA" id="ARBA00022741"/>
    </source>
</evidence>
<dbReference type="PANTHER" id="PTHR24421">
    <property type="entry name" value="NITRATE/NITRITE SENSOR PROTEIN NARX-RELATED"/>
    <property type="match status" value="1"/>
</dbReference>
<keyword evidence="9" id="KW-0812">Transmembrane</keyword>
<evidence type="ECO:0000256" key="9">
    <source>
        <dbReference type="SAM" id="Phobius"/>
    </source>
</evidence>
<keyword evidence="6 11" id="KW-0418">Kinase</keyword>
<dbReference type="InterPro" id="IPR011712">
    <property type="entry name" value="Sig_transdc_His_kin_sub3_dim/P"/>
</dbReference>
<dbReference type="GO" id="GO:0000155">
    <property type="term" value="F:phosphorelay sensor kinase activity"/>
    <property type="evidence" value="ECO:0007669"/>
    <property type="project" value="InterPro"/>
</dbReference>
<feature type="domain" description="Signal transduction histidine kinase subgroup 3 dimerisation and phosphoacceptor" evidence="10">
    <location>
        <begin position="205"/>
        <end position="267"/>
    </location>
</feature>
<evidence type="ECO:0000256" key="3">
    <source>
        <dbReference type="ARBA" id="ARBA00022553"/>
    </source>
</evidence>
<feature type="transmembrane region" description="Helical" evidence="9">
    <location>
        <begin position="153"/>
        <end position="175"/>
    </location>
</feature>
<dbReference type="Gene3D" id="3.30.565.10">
    <property type="entry name" value="Histidine kinase-like ATPase, C-terminal domain"/>
    <property type="match status" value="1"/>
</dbReference>
<dbReference type="Pfam" id="PF07730">
    <property type="entry name" value="HisKA_3"/>
    <property type="match status" value="1"/>
</dbReference>
<accession>A0A4R6SHS8</accession>
<sequence length="400" mass="43557">MVLQNVAPAELAAATALKRAPKARSVVSDRLGALRGKRWLTGFGGDLLALLVAVLDVWLVIPNDAEPYQIITSGIACSAMLMRRFVPFLAVLVTVPGFLFGWSELAAMIAMATLAWKHAWTWRTWIGFGLIWTCREVIWPFDEFLATGWRGHILDGIWGVIVGGMPVAIGLLIIARTELSAQIAELAATRERENRLHAHAVRESERAKLAREMHDVVSHQVTLIAMQAGAMQVAPPEEAKKMAETIRSLSTKTLDELRELVGLLRSGAFDDESAHPGLDQVAQLVRTSDVKVTLRMDTDPERLPAPVSGAAYRTVQEALTNVRKHASGAKANVWIRVDHDELLIDVTNSKAKAGRKLDLPSGGHGLVGLRERAGLLGGTFDAHTTSDGGFELRARYPLAG</sequence>
<evidence type="ECO:0000256" key="6">
    <source>
        <dbReference type="ARBA" id="ARBA00022777"/>
    </source>
</evidence>
<evidence type="ECO:0000313" key="12">
    <source>
        <dbReference type="Proteomes" id="UP000295444"/>
    </source>
</evidence>
<evidence type="ECO:0000256" key="7">
    <source>
        <dbReference type="ARBA" id="ARBA00022840"/>
    </source>
</evidence>
<evidence type="ECO:0000256" key="1">
    <source>
        <dbReference type="ARBA" id="ARBA00000085"/>
    </source>
</evidence>
<feature type="transmembrane region" description="Helical" evidence="9">
    <location>
        <begin position="39"/>
        <end position="61"/>
    </location>
</feature>
<evidence type="ECO:0000256" key="2">
    <source>
        <dbReference type="ARBA" id="ARBA00012438"/>
    </source>
</evidence>
<dbReference type="Gene3D" id="1.20.5.1930">
    <property type="match status" value="1"/>
</dbReference>
<protein>
    <recommendedName>
        <fullName evidence="2">histidine kinase</fullName>
        <ecNumber evidence="2">2.7.13.3</ecNumber>
    </recommendedName>
</protein>
<comment type="catalytic activity">
    <reaction evidence="1">
        <text>ATP + protein L-histidine = ADP + protein N-phospho-L-histidine.</text>
        <dbReference type="EC" id="2.7.13.3"/>
    </reaction>
</comment>
<dbReference type="RefSeq" id="WP_243754038.1">
    <property type="nucleotide sequence ID" value="NZ_SNXZ01000002.1"/>
</dbReference>
<organism evidence="11 12">
    <name type="scientific">Labedaea rhizosphaerae</name>
    <dbReference type="NCBI Taxonomy" id="598644"/>
    <lineage>
        <taxon>Bacteria</taxon>
        <taxon>Bacillati</taxon>
        <taxon>Actinomycetota</taxon>
        <taxon>Actinomycetes</taxon>
        <taxon>Pseudonocardiales</taxon>
        <taxon>Pseudonocardiaceae</taxon>
        <taxon>Labedaea</taxon>
    </lineage>
</organism>
<dbReference type="CDD" id="cd16917">
    <property type="entry name" value="HATPase_UhpB-NarQ-NarX-like"/>
    <property type="match status" value="1"/>
</dbReference>
<keyword evidence="9" id="KW-1133">Transmembrane helix</keyword>
<dbReference type="EMBL" id="SNXZ01000002">
    <property type="protein sequence ID" value="TDQ01120.1"/>
    <property type="molecule type" value="Genomic_DNA"/>
</dbReference>
<keyword evidence="5" id="KW-0547">Nucleotide-binding</keyword>
<evidence type="ECO:0000259" key="10">
    <source>
        <dbReference type="Pfam" id="PF07730"/>
    </source>
</evidence>
<dbReference type="PANTHER" id="PTHR24421:SF10">
    <property type="entry name" value="NITRATE_NITRITE SENSOR PROTEIN NARQ"/>
    <property type="match status" value="1"/>
</dbReference>
<keyword evidence="7" id="KW-0067">ATP-binding</keyword>
<feature type="transmembrane region" description="Helical" evidence="9">
    <location>
        <begin position="89"/>
        <end position="116"/>
    </location>
</feature>
<dbReference type="GO" id="GO:0046983">
    <property type="term" value="F:protein dimerization activity"/>
    <property type="evidence" value="ECO:0007669"/>
    <property type="project" value="InterPro"/>
</dbReference>
<proteinExistence type="predicted"/>
<evidence type="ECO:0000256" key="4">
    <source>
        <dbReference type="ARBA" id="ARBA00022679"/>
    </source>
</evidence>